<protein>
    <submittedName>
        <fullName evidence="1">Uncharacterized protein</fullName>
    </submittedName>
</protein>
<evidence type="ECO:0000313" key="2">
    <source>
        <dbReference type="Proteomes" id="UP000029844"/>
    </source>
</evidence>
<reference evidence="1 2" key="1">
    <citation type="submission" date="2014-05" db="EMBL/GenBank/DDBJ databases">
        <title>Novel Listeriaceae from food processing environments.</title>
        <authorList>
            <person name="den Bakker H.C."/>
        </authorList>
    </citation>
    <scope>NUCLEOTIDE SEQUENCE [LARGE SCALE GENOMIC DNA]</scope>
    <source>
        <strain evidence="1 2">FSL A5-0281</strain>
    </source>
</reference>
<accession>A0A099W7K4</accession>
<comment type="caution">
    <text evidence="1">The sequence shown here is derived from an EMBL/GenBank/DDBJ whole genome shotgun (WGS) entry which is preliminary data.</text>
</comment>
<sequence>MSTDKYHFTNQFSFKNIETIRDEGVALLDIFEENEDKLYGIDFLPKAMMNAYIYDSYFNVYYRSKQKEAIAAHKVYEERFLKVILTIMGYSHDTYVESDELLKKHGTDIMAIPADTMGNVHLAKPRKNWRYFYQRFRNEKPEKQIDLLSLFQQAFRDYTDVVIYLCDLQIILFFSDLYVVCLIENEESREFLEHICTTEGLYLRS</sequence>
<dbReference type="STRING" id="1552123.EP57_09380"/>
<dbReference type="RefSeq" id="WP_036085976.1">
    <property type="nucleotide sequence ID" value="NZ_CBCSHQ010000004.1"/>
</dbReference>
<gene>
    <name evidence="1" type="ORF">EP57_09380</name>
</gene>
<proteinExistence type="predicted"/>
<dbReference type="GeneID" id="58717583"/>
<dbReference type="OrthoDB" id="2471198at2"/>
<dbReference type="Proteomes" id="UP000029844">
    <property type="component" value="Unassembled WGS sequence"/>
</dbReference>
<evidence type="ECO:0000313" key="1">
    <source>
        <dbReference type="EMBL" id="KGL40756.1"/>
    </source>
</evidence>
<keyword evidence="2" id="KW-1185">Reference proteome</keyword>
<dbReference type="AlphaFoldDB" id="A0A099W7K4"/>
<name>A0A099W7K4_9LIST</name>
<dbReference type="eggNOG" id="ENOG5033UC3">
    <property type="taxonomic scope" value="Bacteria"/>
</dbReference>
<organism evidence="1 2">
    <name type="scientific">Listeria booriae</name>
    <dbReference type="NCBI Taxonomy" id="1552123"/>
    <lineage>
        <taxon>Bacteria</taxon>
        <taxon>Bacillati</taxon>
        <taxon>Bacillota</taxon>
        <taxon>Bacilli</taxon>
        <taxon>Bacillales</taxon>
        <taxon>Listeriaceae</taxon>
        <taxon>Listeria</taxon>
    </lineage>
</organism>
<dbReference type="EMBL" id="JNFA01000023">
    <property type="protein sequence ID" value="KGL40756.1"/>
    <property type="molecule type" value="Genomic_DNA"/>
</dbReference>